<dbReference type="OrthoDB" id="10558124at2759"/>
<dbReference type="AlphaFoldDB" id="A0A6A4JPF5"/>
<keyword evidence="2" id="KW-1185">Reference proteome</keyword>
<reference evidence="1" key="1">
    <citation type="journal article" date="2021" name="Mol. Ecol. Resour.">
        <title>Apolygus lucorum genome provides insights into omnivorousness and mesophyll feeding.</title>
        <authorList>
            <person name="Liu Y."/>
            <person name="Liu H."/>
            <person name="Wang H."/>
            <person name="Huang T."/>
            <person name="Liu B."/>
            <person name="Yang B."/>
            <person name="Yin L."/>
            <person name="Li B."/>
            <person name="Zhang Y."/>
            <person name="Zhang S."/>
            <person name="Jiang F."/>
            <person name="Zhang X."/>
            <person name="Ren Y."/>
            <person name="Wang B."/>
            <person name="Wang S."/>
            <person name="Lu Y."/>
            <person name="Wu K."/>
            <person name="Fan W."/>
            <person name="Wang G."/>
        </authorList>
    </citation>
    <scope>NUCLEOTIDE SEQUENCE</scope>
    <source>
        <strain evidence="1">12Hb</strain>
    </source>
</reference>
<accession>A0A6A4JPF5</accession>
<evidence type="ECO:0000313" key="1">
    <source>
        <dbReference type="EMBL" id="KAF6210260.1"/>
    </source>
</evidence>
<proteinExistence type="predicted"/>
<dbReference type="EMBL" id="WIXP02000005">
    <property type="protein sequence ID" value="KAF6210260.1"/>
    <property type="molecule type" value="Genomic_DNA"/>
</dbReference>
<sequence length="378" mass="41633">MIQSHPPRANLIREALTKFFADIVQAAASTPTTPANLQQHWLDFPQLENPSGQYLAFAQSFAHAFPWESILNLTDEQAVSLGAMRAAANPIAPIIAFGQVALVDDIAASWTNLSLRDKLILLGIMANQSRAEIQAILVSAVAGSVIAICKSGNASEDWFTKRVDLIKQNNPTLDVDQHLTLDAVRVYQQKYLPSIPDGDYMYRLLAFTYSALGETTLKTILWLIEQASAANASHALFTCEAIYNTDKRLCMYLVDPQLRPQLQKWASLIAALVNNPWCSIKEPPIQSSAYPDICNLGFVVMDTLIPRSLNNYAGKRVNGGLYSPLRIAAIAENVVEATKIGVEKSTNLMNVIQLSSSLRIPPKLQVISSSRENPRQQD</sequence>
<evidence type="ECO:0000313" key="2">
    <source>
        <dbReference type="Proteomes" id="UP000466442"/>
    </source>
</evidence>
<dbReference type="Proteomes" id="UP000466442">
    <property type="component" value="Linkage Group LG5"/>
</dbReference>
<comment type="caution">
    <text evidence="1">The sequence shown here is derived from an EMBL/GenBank/DDBJ whole genome shotgun (WGS) entry which is preliminary data.</text>
</comment>
<organism evidence="1 2">
    <name type="scientific">Apolygus lucorum</name>
    <name type="common">Small green plant bug</name>
    <name type="synonym">Lygocoris lucorum</name>
    <dbReference type="NCBI Taxonomy" id="248454"/>
    <lineage>
        <taxon>Eukaryota</taxon>
        <taxon>Metazoa</taxon>
        <taxon>Ecdysozoa</taxon>
        <taxon>Arthropoda</taxon>
        <taxon>Hexapoda</taxon>
        <taxon>Insecta</taxon>
        <taxon>Pterygota</taxon>
        <taxon>Neoptera</taxon>
        <taxon>Paraneoptera</taxon>
        <taxon>Hemiptera</taxon>
        <taxon>Heteroptera</taxon>
        <taxon>Panheteroptera</taxon>
        <taxon>Cimicomorpha</taxon>
        <taxon>Miridae</taxon>
        <taxon>Mirini</taxon>
        <taxon>Apolygus</taxon>
    </lineage>
</organism>
<protein>
    <submittedName>
        <fullName evidence="1">Uncharacterized protein</fullName>
    </submittedName>
</protein>
<gene>
    <name evidence="1" type="ORF">GE061_013364</name>
</gene>
<name>A0A6A4JPF5_APOLU</name>